<reference evidence="1" key="1">
    <citation type="journal article" date="2016" name="Front. Microbiol.">
        <title>Genome Sequence of the Piezophilic, Mesophilic Sulfate-Reducing Bacterium Desulfovibrio indicus J2T.</title>
        <authorList>
            <person name="Cao J."/>
            <person name="Maignien L."/>
            <person name="Shao Z."/>
            <person name="Alain K."/>
            <person name="Jebbar M."/>
        </authorList>
    </citation>
    <scope>NUCLEOTIDE SEQUENCE</scope>
    <source>
        <strain evidence="1">NBRC 103626</strain>
    </source>
</reference>
<reference evidence="1" key="2">
    <citation type="submission" date="2021-08" db="EMBL/GenBank/DDBJ databases">
        <authorList>
            <person name="Tani A."/>
            <person name="Ola A."/>
            <person name="Ogura Y."/>
            <person name="Katsura K."/>
            <person name="Hayashi T."/>
        </authorList>
    </citation>
    <scope>NUCLEOTIDE SEQUENCE</scope>
    <source>
        <strain evidence="1">NBRC 103626</strain>
    </source>
</reference>
<protein>
    <recommendedName>
        <fullName evidence="3">Glycosyltransferase</fullName>
    </recommendedName>
</protein>
<dbReference type="PANTHER" id="PTHR21015:SF22">
    <property type="entry name" value="GLYCOSYLTRANSFERASE"/>
    <property type="match status" value="1"/>
</dbReference>
<name>A0AA37HRX2_9HYPH</name>
<comment type="caution">
    <text evidence="1">The sequence shown here is derived from an EMBL/GenBank/DDBJ whole genome shotgun (WGS) entry which is preliminary data.</text>
</comment>
<evidence type="ECO:0000313" key="1">
    <source>
        <dbReference type="EMBL" id="GJD80738.1"/>
    </source>
</evidence>
<sequence length="358" mass="37567">MTRPIGYYVHHQGAGHWHRACAVAAALDRPCALLGTFTGIDTAGTPGPVINLPDDRLAEGFDGRDGEPERPLSLHYAPLAHSGLRTRMARIAAWAAETDPALLVVDVSCEVALFARLLSLPTLVVRLAGTRTDLPHLEAFRSADRLIAPFPEVLESAATPDWVRAKTHYAGLLGPAPAAPDGGEDGSIVVVFGRGGAGGARADLAAAARALPERDWHVLGPVAGEAATPPNLHLHGWVPDVEPWIARAALVVGGAGDGVVAAVAARGKRFVCLPEERGYGEQVEKARGLARLGAAVLHEGWPNPARWGELVAAGLALDPGRIGSLAEPEALARTAAFIAERAAWWERRGDAAPIRAIV</sequence>
<proteinExistence type="predicted"/>
<dbReference type="GO" id="GO:0016757">
    <property type="term" value="F:glycosyltransferase activity"/>
    <property type="evidence" value="ECO:0007669"/>
    <property type="project" value="TreeGrafter"/>
</dbReference>
<dbReference type="SUPFAM" id="SSF53756">
    <property type="entry name" value="UDP-Glycosyltransferase/glycogen phosphorylase"/>
    <property type="match status" value="1"/>
</dbReference>
<dbReference type="AlphaFoldDB" id="A0AA37HRX2"/>
<organism evidence="1 2">
    <name type="scientific">Methylobacterium gregans</name>
    <dbReference type="NCBI Taxonomy" id="374424"/>
    <lineage>
        <taxon>Bacteria</taxon>
        <taxon>Pseudomonadati</taxon>
        <taxon>Pseudomonadota</taxon>
        <taxon>Alphaproteobacteria</taxon>
        <taxon>Hyphomicrobiales</taxon>
        <taxon>Methylobacteriaceae</taxon>
        <taxon>Methylobacterium</taxon>
    </lineage>
</organism>
<gene>
    <name evidence="1" type="ORF">NBEOAGPD_3981</name>
</gene>
<accession>A0AA37HRX2</accession>
<evidence type="ECO:0008006" key="3">
    <source>
        <dbReference type="Google" id="ProtNLM"/>
    </source>
</evidence>
<dbReference type="Gene3D" id="3.40.50.2000">
    <property type="entry name" value="Glycogen Phosphorylase B"/>
    <property type="match status" value="1"/>
</dbReference>
<evidence type="ECO:0000313" key="2">
    <source>
        <dbReference type="Proteomes" id="UP001055108"/>
    </source>
</evidence>
<dbReference type="PANTHER" id="PTHR21015">
    <property type="entry name" value="UDP-N-ACETYLGLUCOSAMINE--N-ACETYLMURAMYL-(PENTAPEPTIDE) PYROPHOSPHORYL-UNDECAPRENOL N-ACETYLGLUCOSAMINE TRANSFERASE 1"/>
    <property type="match status" value="1"/>
</dbReference>
<keyword evidence="2" id="KW-1185">Reference proteome</keyword>
<dbReference type="Proteomes" id="UP001055108">
    <property type="component" value="Unassembled WGS sequence"/>
</dbReference>
<dbReference type="EMBL" id="BPQM01000109">
    <property type="protein sequence ID" value="GJD80738.1"/>
    <property type="molecule type" value="Genomic_DNA"/>
</dbReference>
<dbReference type="RefSeq" id="WP_238305016.1">
    <property type="nucleotide sequence ID" value="NZ_BPQM01000109.1"/>
</dbReference>